<dbReference type="Gene3D" id="3.40.366.10">
    <property type="entry name" value="Malonyl-Coenzyme A Acyl Carrier Protein, domain 2"/>
    <property type="match status" value="1"/>
</dbReference>
<dbReference type="InterPro" id="IPR032821">
    <property type="entry name" value="PKS_assoc"/>
</dbReference>
<dbReference type="Pfam" id="PF08242">
    <property type="entry name" value="Methyltransf_12"/>
    <property type="match status" value="1"/>
</dbReference>
<dbReference type="SUPFAM" id="SSF53901">
    <property type="entry name" value="Thiolase-like"/>
    <property type="match status" value="1"/>
</dbReference>
<dbReference type="SMART" id="SM00826">
    <property type="entry name" value="PKS_DH"/>
    <property type="match status" value="1"/>
</dbReference>
<dbReference type="Gene3D" id="3.40.50.720">
    <property type="entry name" value="NAD(P)-binding Rossmann-like Domain"/>
    <property type="match status" value="1"/>
</dbReference>
<dbReference type="InterPro" id="IPR016039">
    <property type="entry name" value="Thiolase-like"/>
</dbReference>
<keyword evidence="5" id="KW-0560">Oxidoreductase</keyword>
<evidence type="ECO:0000313" key="12">
    <source>
        <dbReference type="EMBL" id="ALQ32952.1"/>
    </source>
</evidence>
<dbReference type="InterPro" id="IPR014030">
    <property type="entry name" value="Ketoacyl_synth_N"/>
</dbReference>
<dbReference type="PANTHER" id="PTHR43775:SF22">
    <property type="entry name" value="SYNTHASE, PUTATIVE (JCVI)-RELATED"/>
    <property type="match status" value="1"/>
</dbReference>
<dbReference type="Pfam" id="PF00698">
    <property type="entry name" value="Acyl_transf_1"/>
    <property type="match status" value="1"/>
</dbReference>
<feature type="region of interest" description="C-terminal hotdog fold" evidence="7">
    <location>
        <begin position="1107"/>
        <end position="1264"/>
    </location>
</feature>
<evidence type="ECO:0000256" key="6">
    <source>
        <dbReference type="ARBA" id="ARBA00023268"/>
    </source>
</evidence>
<reference evidence="12" key="1">
    <citation type="submission" date="2015-11" db="EMBL/GenBank/DDBJ databases">
        <title>Insights into natural products biosynthesis from analysis of 490 polyketide synthases from Fusarium.</title>
        <authorList>
            <person name="Brown D.W."/>
            <person name="Proctor R.H."/>
        </authorList>
    </citation>
    <scope>NUCLEOTIDE SEQUENCE</scope>
    <source>
        <strain evidence="12">FRC M-6865</strain>
    </source>
</reference>
<dbReference type="PANTHER" id="PTHR43775">
    <property type="entry name" value="FATTY ACID SYNTHASE"/>
    <property type="match status" value="1"/>
</dbReference>
<accession>A0A0U2TSM4</accession>
<sequence>MSRIVNTTAPIAIIGVGCRLPGGANNLDKLWKLLSESRSGQTEIPKDRWNVDSWFDAYPDAKQSMVTKHGYFLQDDISQFDAKFFGISSAEAHSMDPQQRLFLMTTYEALEDAGIPVETLRGSNTGVYASIFERSYDRMGHKDLSTIGRTHLDGTGESILSNRVSYCFDLRGPCMTIDTGCSGSLVGLHQACHSLRLGESNLALVGGSQLVIQPDVLSIMSGMGMLNPDGKSYAFDSRGAGYGRGEGVATIVLKRLDTAVKDGDRIHGVIANSGMNQDGKTPGLNTPSSEAQAALSRRVYQEAGLNPADTSFVEAHGTGTQAGDREEIASINTVFCEESGRTDDLYVGSVKTNIGHLGATSGIAGLLKSILVLKHNQIPANLNFIKPKPSLKLYEKRIKIPTELTELPRPQHNGPARVSVNSFGYGGTNCHVILEAPGAYQKLNGNQTNGPSTHQNSPESLNGATKGSSTSESAMNGSLIPGDVTDSTPQLFVLSASTEKAFVSTVENTKQWVSAHILDSQTLRSLSYTLGTRKCAFMFRRAMIASTSMELMEELDQVVHPKKATTLAPLTFVFSGQGAQWHAMGRELMRSSRYFRESVVDMDGTLRGEGSSWSLIDELLKSESQSRISEAEISQPATTAIQIALVDLLGSFSIRPSRVIGHSSGEVAAAYAAGALSRKSAIIVAYHRGIVSSMAKAAAEVPGLMMAVNLGEAEARRYIDRVTSGTISVACLNSPESSTISGDLTAIEELKSLLDAEGVFARKLKVDTAYHSHHMRRIAQHYLEAMQNIESSDIRSGITFYSSVTGAVKSTAFGADYWTDNLVSQVKFSQALVLLRDDQLRNEPGIDTSVFIELGPHPALAGPSCQTLTSPGGGKFKFEYFSALVRQKNAVQTVLSLTGKLFELGLKVDLDVVLKMTENREPGIIRDMKSYPWDLAPFWHESRLSKAHRFRKFPPHDLLGLLDPGSTVQEPRWRYLINLDALPWLRDHVVEGFTLYPGAGYLTMAIEAMKQLVQLKDSQRLISRFILRDVIISKSIVLNESDNDGQSGEVEIQLSMSTSQQYEGSRWETFRIWSYDSAIEAWTENCSGEITIEYENTEDDEVNGTRESDLRTEESLQFLHDSTGNQWDGAFSAIDSLKYGNKQGLLDIIIPDVAASMPYRSSRPHVIHPITLDAVHQLSGMLFKKFVSNAPCVPTKIKLLEIDANISTRPGNNLTAAMQIESDGPKASSGQSWVFQEETDGQLQPVIKLLVNLRAIGEAQQDENRPFVQDKVNRLEWSLDNMAYNYEGRKVSAVEAEESFRVADQAAYIWIRDALAYVEANNVDITSPHLVKYLGWMKKWVNSDYYSQIMSGLCFEDEVKILQRIDALTNAPELQLLARVGRALPRILSGTSDPLSVMLEENLLVRTYEGGTFSGEYEAAVAYLQLLTFKNPRLRLLEIGAGTGGCTKQLLGGIADRNSGGSLPIGLYTYTDISSGFFEEARRTFADCESCMDFKTLDVEVDPLAQGFQSESYDVIVASNVLHATKRMDVTMEHVRKLLRPGGSLILVENSPRGAVIGLIFGTLSGWWAHEDEFREDIALMYRGQWDTILSRNGFGGIHVARNSMMVSRAVAPPTNGHSMENKTIVLVEDVPDDRNVEIPRHIKSISADALISKCTWESVELSEDMLYLVIDHAEMPLLLDPQPQLFTTLNLLLASKAKILWVIIQDTPDPVSTAYKGLVSATVRVLRRESGNNALVTLDIRDPALSPQVIGQEIAGISGACFWPSTDDGKSLEPEFAYENGRVFIPRVLSDTRFLKWARSTWSNSTVTETETVLHQGDRPLKLEVGTPGLLSSLKFVDSELPLELGADQIEVKPDAYGVNYRDLCVALGQTHSDAQMVGEFAGVITAVGQDMKDAYQVGDRVMGFGAQPYSNLSQLKGHHAHKTPKSMSNTAASSLPYAYVTAYQCIRNLANLEKGQSVLIHSASGAVGQAAIQLAQSIGAEIFCTVGNREKRQFLVDTYGIHDSHIYSSRQGSLKHSLMRLTGAEGVDLVMGTSTGEMLRESLECVKCLGVFIELGSNEMQKPSRLSMAAFEKSITFHAFDLATLATRKSPYIYHVLGEIVKLIDSGELRPMGPSALYPIEQVEDAFRLMSARKHIGKVVLVTQSTSKVKCLPAQPLPLRLRKDGTYIVAGGLGDLPSRICRFFAARGAGHIVSLSRRTIDDYTRRKHMEAVEEHGGQLHILNCDITNDDQMKNTASFCRALPPVRGIVQGALALKDRTFSQMTVDEWKQPLQPKVVGTINLDKYFASPDLAFFVALSSIVSVIDKSGQSNYAAGNGFQDAFVRAHANHPHTHYASLNIGAVSIDAHGALGASQNETSISTIRASLRQNSVMDISFDEFFANLEYLMTQAARMDGLHQSIQGVTHLSMMEAKDEYLLDNPVFSQLQHQLEQKTTGAAKSDKVDFAEALAGIQTMAQAEQLIQEAALAKFAVFLDRPVEDIRVDQSLATIGLDSLVSIELKNWMARTFQVNLQTSELSGAGSITALTATVASRSKLVPDEIQKSAPKDIVSVARQTSSSAGDQVRTNHGFYCCRTCKELPRYPLVDLDEAIADLLSSVGHFAQTREEYEELSRKAHALAAPGSLGRRLYNKLRSQADDPNVESWIADLLLKALHLKRRYPLAPFGNFLGTHFDSPTVHAQAEQAALLTRALYDFKTDRDLGRLEPDFLGTRANCGHSLSWLFNAVRQPNVDCDKMMKYPGNEYVAMLRKGHLFKVPLKHADITASFDMLKATYQEILDLDLENCWAGMLTTDNRDTWGLNRKKLLCLDNKNAVYLETIEASVFVMCLDDNSPVTRADRVRFGYIGDSFNRWHDKCTQIIVTANGRSATIFEHSMIDLMTVSQLSQRLQNAIATFNPRKSAPSNGGIAVDLASLEEIPLVTTDEINNHIESLRHDYLAVTSAKQYVPHLIKSFGKTTLLSHSAPIKATVDLTIQLASRLYFGHLPASWETVSTAHFHLGRPEIVQVVRKSVMDFCDAAIDDTVPRSDARIKLVQAARECNAQIAKGTEGLNYFRLMDVIEVMSQDQKEEEVPELFSDPVWKRGYPRLIMQTMVEKKLAEDPGFTMPHPESVWMNYTVFDDSIEVCFVSPEKSAERFRVALDRAAEIVKNIISERSIQDLQT</sequence>
<dbReference type="SUPFAM" id="SSF52777">
    <property type="entry name" value="CoA-dependent acyltransferases"/>
    <property type="match status" value="2"/>
</dbReference>
<dbReference type="InterPro" id="IPR013968">
    <property type="entry name" value="PKS_KR"/>
</dbReference>
<dbReference type="InterPro" id="IPR023213">
    <property type="entry name" value="CAT-like_dom_sf"/>
</dbReference>
<dbReference type="InterPro" id="IPR020843">
    <property type="entry name" value="ER"/>
</dbReference>
<feature type="domain" description="Ketosynthase family 3 (KS3)" evidence="10">
    <location>
        <begin position="8"/>
        <end position="436"/>
    </location>
</feature>
<dbReference type="Pfam" id="PF23297">
    <property type="entry name" value="ACP_SdgA_C"/>
    <property type="match status" value="1"/>
</dbReference>
<feature type="active site" description="Proton donor; for dehydratase activity" evidence="7">
    <location>
        <position position="1173"/>
    </location>
</feature>
<dbReference type="SUPFAM" id="SSF51735">
    <property type="entry name" value="NAD(P)-binding Rossmann-fold domains"/>
    <property type="match status" value="2"/>
</dbReference>
<dbReference type="PROSITE" id="PS51257">
    <property type="entry name" value="PROKAR_LIPOPROTEIN"/>
    <property type="match status" value="1"/>
</dbReference>
<feature type="active site" description="Proton acceptor; for dehydratase activity" evidence="7">
    <location>
        <position position="988"/>
    </location>
</feature>
<dbReference type="Gene3D" id="3.90.180.10">
    <property type="entry name" value="Medium-chain alcohol dehydrogenases, catalytic domain"/>
    <property type="match status" value="1"/>
</dbReference>
<evidence type="ECO:0000256" key="4">
    <source>
        <dbReference type="ARBA" id="ARBA00022857"/>
    </source>
</evidence>
<dbReference type="InterPro" id="IPR001227">
    <property type="entry name" value="Ac_transferase_dom_sf"/>
</dbReference>
<feature type="compositionally biased region" description="Polar residues" evidence="8">
    <location>
        <begin position="443"/>
        <end position="476"/>
    </location>
</feature>
<dbReference type="InterPro" id="IPR036291">
    <property type="entry name" value="NAD(P)-bd_dom_sf"/>
</dbReference>
<dbReference type="InterPro" id="IPR020807">
    <property type="entry name" value="PKS_DH"/>
</dbReference>
<name>A0A0U2TSM4_GIBSA</name>
<evidence type="ECO:0000259" key="9">
    <source>
        <dbReference type="PROSITE" id="PS50075"/>
    </source>
</evidence>
<keyword evidence="1" id="KW-0596">Phosphopantetheine</keyword>
<keyword evidence="2" id="KW-0597">Phosphoprotein</keyword>
<dbReference type="Pfam" id="PF02801">
    <property type="entry name" value="Ketoacyl-synt_C"/>
    <property type="match status" value="1"/>
</dbReference>
<dbReference type="InterPro" id="IPR057326">
    <property type="entry name" value="KR_dom"/>
</dbReference>
<evidence type="ECO:0000256" key="2">
    <source>
        <dbReference type="ARBA" id="ARBA00022553"/>
    </source>
</evidence>
<dbReference type="InterPro" id="IPR013217">
    <property type="entry name" value="Methyltransf_12"/>
</dbReference>
<dbReference type="EMBL" id="KU180089">
    <property type="protein sequence ID" value="ALQ32952.1"/>
    <property type="molecule type" value="mRNA"/>
</dbReference>
<evidence type="ECO:0000256" key="1">
    <source>
        <dbReference type="ARBA" id="ARBA00022450"/>
    </source>
</evidence>
<dbReference type="GO" id="GO:0004312">
    <property type="term" value="F:fatty acid synthase activity"/>
    <property type="evidence" value="ECO:0007669"/>
    <property type="project" value="TreeGrafter"/>
</dbReference>
<dbReference type="Gene3D" id="3.40.50.150">
    <property type="entry name" value="Vaccinia Virus protein VP39"/>
    <property type="match status" value="1"/>
</dbReference>
<dbReference type="PROSITE" id="PS50075">
    <property type="entry name" value="CARRIER"/>
    <property type="match status" value="1"/>
</dbReference>
<feature type="domain" description="Carrier" evidence="9">
    <location>
        <begin position="2457"/>
        <end position="2535"/>
    </location>
</feature>
<keyword evidence="3" id="KW-0808">Transferase</keyword>
<protein>
    <submittedName>
        <fullName evidence="12">Putative polyketide synthase</fullName>
    </submittedName>
</protein>
<dbReference type="PROSITE" id="PS52019">
    <property type="entry name" value="PKS_MFAS_DH"/>
    <property type="match status" value="1"/>
</dbReference>
<dbReference type="GO" id="GO:0031177">
    <property type="term" value="F:phosphopantetheine binding"/>
    <property type="evidence" value="ECO:0007669"/>
    <property type="project" value="InterPro"/>
</dbReference>
<dbReference type="SMART" id="SM00825">
    <property type="entry name" value="PKS_KS"/>
    <property type="match status" value="1"/>
</dbReference>
<feature type="region of interest" description="Disordered" evidence="8">
    <location>
        <begin position="441"/>
        <end position="479"/>
    </location>
</feature>
<keyword evidence="4" id="KW-0521">NADP</keyword>
<organism evidence="12">
    <name type="scientific">Gibberella sacchari</name>
    <name type="common">Fusarium sacchari</name>
    <dbReference type="NCBI Taxonomy" id="42676"/>
    <lineage>
        <taxon>Eukaryota</taxon>
        <taxon>Fungi</taxon>
        <taxon>Dikarya</taxon>
        <taxon>Ascomycota</taxon>
        <taxon>Pezizomycotina</taxon>
        <taxon>Sordariomycetes</taxon>
        <taxon>Hypocreomycetidae</taxon>
        <taxon>Hypocreales</taxon>
        <taxon>Nectriaceae</taxon>
        <taxon>Fusarium</taxon>
        <taxon>Fusarium fujikuroi species complex</taxon>
    </lineage>
</organism>
<dbReference type="Gene3D" id="3.30.559.70">
    <property type="entry name" value="Choline/Carnitine o-acyltransferase, domain 2"/>
    <property type="match status" value="1"/>
</dbReference>
<evidence type="ECO:0000256" key="3">
    <source>
        <dbReference type="ARBA" id="ARBA00022679"/>
    </source>
</evidence>
<dbReference type="PROSITE" id="PS52004">
    <property type="entry name" value="KS3_2"/>
    <property type="match status" value="1"/>
</dbReference>
<dbReference type="InterPro" id="IPR009081">
    <property type="entry name" value="PP-bd_ACP"/>
</dbReference>
<dbReference type="Pfam" id="PF21089">
    <property type="entry name" value="PKS_DH_N"/>
    <property type="match status" value="1"/>
</dbReference>
<keyword evidence="6" id="KW-0511">Multifunctional enzyme</keyword>
<dbReference type="InterPro" id="IPR042104">
    <property type="entry name" value="PKS_dehydratase_sf"/>
</dbReference>
<dbReference type="Gene3D" id="3.40.47.10">
    <property type="match status" value="1"/>
</dbReference>
<evidence type="ECO:0000256" key="5">
    <source>
        <dbReference type="ARBA" id="ARBA00023002"/>
    </source>
</evidence>
<dbReference type="InterPro" id="IPR049552">
    <property type="entry name" value="PKS_DH_N"/>
</dbReference>
<evidence type="ECO:0000259" key="11">
    <source>
        <dbReference type="PROSITE" id="PS52019"/>
    </source>
</evidence>
<dbReference type="SUPFAM" id="SSF55048">
    <property type="entry name" value="Probable ACP-binding domain of malonyl-CoA ACP transacylase"/>
    <property type="match status" value="1"/>
</dbReference>
<feature type="domain" description="PKS/mFAS DH" evidence="11">
    <location>
        <begin position="956"/>
        <end position="1264"/>
    </location>
</feature>
<proteinExistence type="evidence at transcript level"/>
<dbReference type="InterPro" id="IPR042231">
    <property type="entry name" value="Cho/carn_acyl_trans_2"/>
</dbReference>
<feature type="region of interest" description="N-terminal hotdog fold" evidence="7">
    <location>
        <begin position="956"/>
        <end position="1097"/>
    </location>
</feature>
<evidence type="ECO:0000259" key="10">
    <source>
        <dbReference type="PROSITE" id="PS52004"/>
    </source>
</evidence>
<dbReference type="Pfam" id="PF00755">
    <property type="entry name" value="Carn_acyltransf"/>
    <property type="match status" value="1"/>
</dbReference>
<dbReference type="CDD" id="cd00833">
    <property type="entry name" value="PKS"/>
    <property type="match status" value="1"/>
</dbReference>
<evidence type="ECO:0000256" key="7">
    <source>
        <dbReference type="PROSITE-ProRule" id="PRU01363"/>
    </source>
</evidence>
<dbReference type="SUPFAM" id="SSF50129">
    <property type="entry name" value="GroES-like"/>
    <property type="match status" value="1"/>
</dbReference>
<dbReference type="InterPro" id="IPR036736">
    <property type="entry name" value="ACP-like_sf"/>
</dbReference>
<dbReference type="CDD" id="cd02440">
    <property type="entry name" value="AdoMet_MTases"/>
    <property type="match status" value="1"/>
</dbReference>
<dbReference type="SMART" id="SM00829">
    <property type="entry name" value="PKS_ER"/>
    <property type="match status" value="1"/>
</dbReference>
<dbReference type="InterPro" id="IPR050091">
    <property type="entry name" value="PKS_NRPS_Biosynth_Enz"/>
</dbReference>
<dbReference type="SMART" id="SM00823">
    <property type="entry name" value="PKS_PP"/>
    <property type="match status" value="1"/>
</dbReference>
<dbReference type="SMART" id="SM00822">
    <property type="entry name" value="PKS_KR"/>
    <property type="match status" value="1"/>
</dbReference>
<dbReference type="InterPro" id="IPR016035">
    <property type="entry name" value="Acyl_Trfase/lysoPLipase"/>
</dbReference>
<dbReference type="Pfam" id="PF14765">
    <property type="entry name" value="PS-DH"/>
    <property type="match status" value="1"/>
</dbReference>
<dbReference type="InterPro" id="IPR020806">
    <property type="entry name" value="PKS_PP-bd"/>
</dbReference>
<dbReference type="Pfam" id="PF13602">
    <property type="entry name" value="ADH_zinc_N_2"/>
    <property type="match status" value="1"/>
</dbReference>
<dbReference type="SUPFAM" id="SSF53335">
    <property type="entry name" value="S-adenosyl-L-methionine-dependent methyltransferases"/>
    <property type="match status" value="1"/>
</dbReference>
<dbReference type="Pfam" id="PF00109">
    <property type="entry name" value="ketoacyl-synt"/>
    <property type="match status" value="1"/>
</dbReference>
<dbReference type="SMART" id="SM00827">
    <property type="entry name" value="PKS_AT"/>
    <property type="match status" value="1"/>
</dbReference>
<dbReference type="InterPro" id="IPR020841">
    <property type="entry name" value="PKS_Beta-ketoAc_synthase_dom"/>
</dbReference>
<dbReference type="InterPro" id="IPR039551">
    <property type="entry name" value="Cho/carn_acyl_trans"/>
</dbReference>
<dbReference type="Gene3D" id="3.10.129.110">
    <property type="entry name" value="Polyketide synthase dehydratase"/>
    <property type="match status" value="1"/>
</dbReference>
<dbReference type="Gene3D" id="3.30.559.10">
    <property type="entry name" value="Chloramphenicol acetyltransferase-like domain"/>
    <property type="match status" value="1"/>
</dbReference>
<dbReference type="InterPro" id="IPR049900">
    <property type="entry name" value="PKS_mFAS_DH"/>
</dbReference>
<gene>
    <name evidence="12" type="ORF">Fsa_11636</name>
</gene>
<dbReference type="Pfam" id="PF16197">
    <property type="entry name" value="KAsynt_C_assoc"/>
    <property type="match status" value="1"/>
</dbReference>
<dbReference type="InterPro" id="IPR016036">
    <property type="entry name" value="Malonyl_transacylase_ACP-bd"/>
</dbReference>
<evidence type="ECO:0000256" key="8">
    <source>
        <dbReference type="SAM" id="MobiDB-lite"/>
    </source>
</evidence>
<dbReference type="CDD" id="cd05195">
    <property type="entry name" value="enoyl_red"/>
    <property type="match status" value="1"/>
</dbReference>
<dbReference type="InterPro" id="IPR029063">
    <property type="entry name" value="SAM-dependent_MTases_sf"/>
</dbReference>
<dbReference type="InterPro" id="IPR014031">
    <property type="entry name" value="Ketoacyl_synth_C"/>
</dbReference>
<dbReference type="Pfam" id="PF08659">
    <property type="entry name" value="KR"/>
    <property type="match status" value="1"/>
</dbReference>
<dbReference type="InterPro" id="IPR014043">
    <property type="entry name" value="Acyl_transferase_dom"/>
</dbReference>
<dbReference type="SUPFAM" id="SSF47336">
    <property type="entry name" value="ACP-like"/>
    <property type="match status" value="1"/>
</dbReference>
<dbReference type="InterPro" id="IPR011032">
    <property type="entry name" value="GroES-like_sf"/>
</dbReference>
<dbReference type="SUPFAM" id="SSF52151">
    <property type="entry name" value="FabD/lysophospholipase-like"/>
    <property type="match status" value="1"/>
</dbReference>
<dbReference type="InterPro" id="IPR049551">
    <property type="entry name" value="PKS_DH_C"/>
</dbReference>
<dbReference type="GO" id="GO:0006633">
    <property type="term" value="P:fatty acid biosynthetic process"/>
    <property type="evidence" value="ECO:0007669"/>
    <property type="project" value="TreeGrafter"/>
</dbReference>
<dbReference type="Gene3D" id="1.10.1200.10">
    <property type="entry name" value="ACP-like"/>
    <property type="match status" value="1"/>
</dbReference>
<dbReference type="GO" id="GO:0016491">
    <property type="term" value="F:oxidoreductase activity"/>
    <property type="evidence" value="ECO:0007669"/>
    <property type="project" value="UniProtKB-KW"/>
</dbReference>
<dbReference type="GO" id="GO:0044550">
    <property type="term" value="P:secondary metabolite biosynthetic process"/>
    <property type="evidence" value="ECO:0007669"/>
    <property type="project" value="TreeGrafter"/>
</dbReference>